<gene>
    <name evidence="3" type="primary">thpR</name>
    <name evidence="3" type="ORF">LL252_17625</name>
</gene>
<evidence type="ECO:0000313" key="4">
    <source>
        <dbReference type="Proteomes" id="UP001108027"/>
    </source>
</evidence>
<dbReference type="EC" id="3.1.4.58" evidence="2"/>
<comment type="similarity">
    <text evidence="2">Belongs to the 2H phosphoesterase superfamily. ThpR family.</text>
</comment>
<comment type="catalytic activity">
    <reaction evidence="2">
        <text>a 3'-end 2',3'-cyclophospho-ribonucleotide-RNA + H2O = a 3'-end 2'-phospho-ribonucleotide-RNA + H(+)</text>
        <dbReference type="Rhea" id="RHEA:11828"/>
        <dbReference type="Rhea" id="RHEA-COMP:10464"/>
        <dbReference type="Rhea" id="RHEA-COMP:17353"/>
        <dbReference type="ChEBI" id="CHEBI:15377"/>
        <dbReference type="ChEBI" id="CHEBI:15378"/>
        <dbReference type="ChEBI" id="CHEBI:83064"/>
        <dbReference type="ChEBI" id="CHEBI:173113"/>
        <dbReference type="EC" id="3.1.4.58"/>
    </reaction>
</comment>
<feature type="short sequence motif" description="HXTX 1" evidence="2">
    <location>
        <begin position="35"/>
        <end position="38"/>
    </location>
</feature>
<organism evidence="3 4">
    <name type="scientific">Alloalcanivorax marinus</name>
    <dbReference type="NCBI Taxonomy" id="1177169"/>
    <lineage>
        <taxon>Bacteria</taxon>
        <taxon>Pseudomonadati</taxon>
        <taxon>Pseudomonadota</taxon>
        <taxon>Gammaproteobacteria</taxon>
        <taxon>Oceanospirillales</taxon>
        <taxon>Alcanivoracaceae</taxon>
        <taxon>Alloalcanivorax</taxon>
    </lineage>
</organism>
<comment type="function">
    <text evidence="2">Hydrolyzes RNA 2',3'-cyclic phosphodiester to an RNA 2'-phosphomonoester.</text>
</comment>
<dbReference type="InterPro" id="IPR009097">
    <property type="entry name" value="Cyclic_Pdiesterase"/>
</dbReference>
<name>A0A9Q3UPS3_9GAMM</name>
<dbReference type="Proteomes" id="UP001108027">
    <property type="component" value="Unassembled WGS sequence"/>
</dbReference>
<dbReference type="SUPFAM" id="SSF55144">
    <property type="entry name" value="LigT-like"/>
    <property type="match status" value="1"/>
</dbReference>
<dbReference type="AlphaFoldDB" id="A0A9Q3UPS3"/>
<dbReference type="HAMAP" id="MF_01940">
    <property type="entry name" value="RNA_CPDase"/>
    <property type="match status" value="1"/>
</dbReference>
<dbReference type="GO" id="GO:0008664">
    <property type="term" value="F:RNA 2',3'-cyclic 3'-phosphodiesterase activity"/>
    <property type="evidence" value="ECO:0007669"/>
    <property type="project" value="UniProtKB-EC"/>
</dbReference>
<dbReference type="NCBIfam" id="TIGR02258">
    <property type="entry name" value="2_5_ligase"/>
    <property type="match status" value="1"/>
</dbReference>
<keyword evidence="1 2" id="KW-0378">Hydrolase</keyword>
<keyword evidence="4" id="KW-1185">Reference proteome</keyword>
<dbReference type="Pfam" id="PF13563">
    <property type="entry name" value="2_5_RNA_ligase2"/>
    <property type="match status" value="1"/>
</dbReference>
<accession>A0A9Q3UPS3</accession>
<evidence type="ECO:0000256" key="1">
    <source>
        <dbReference type="ARBA" id="ARBA00022801"/>
    </source>
</evidence>
<feature type="short sequence motif" description="HXTX 2" evidence="2">
    <location>
        <begin position="120"/>
        <end position="123"/>
    </location>
</feature>
<dbReference type="Gene3D" id="3.90.1140.10">
    <property type="entry name" value="Cyclic phosphodiesterase"/>
    <property type="match status" value="1"/>
</dbReference>
<sequence length="171" mass="18389">MRCFIAVPVSATLAVTLGQVPGPDPGRTVAAADLHLTLAFLGERREAWVRSLWPSLAELAAASRAFALTLPEAGPFPGPGGRFWAARVTPEPALTDLHARLWRVLAAAGVEREPRPFLPHVTLARLARPTRAAPVAGPWQMPVTSLAVHESPPDGGGYRVLREWPLARPRP</sequence>
<proteinExistence type="inferred from homology"/>
<protein>
    <recommendedName>
        <fullName evidence="2">RNA 2',3'-cyclic phosphodiesterase</fullName>
        <shortName evidence="2">RNA 2',3'-CPDase</shortName>
        <ecNumber evidence="2">3.1.4.58</ecNumber>
    </recommendedName>
</protein>
<evidence type="ECO:0000313" key="3">
    <source>
        <dbReference type="EMBL" id="MCC4310390.1"/>
    </source>
</evidence>
<dbReference type="InterPro" id="IPR004175">
    <property type="entry name" value="RNA_CPDase"/>
</dbReference>
<dbReference type="GO" id="GO:0004113">
    <property type="term" value="F:2',3'-cyclic-nucleotide 3'-phosphodiesterase activity"/>
    <property type="evidence" value="ECO:0007669"/>
    <property type="project" value="InterPro"/>
</dbReference>
<comment type="caution">
    <text evidence="3">The sequence shown here is derived from an EMBL/GenBank/DDBJ whole genome shotgun (WGS) entry which is preliminary data.</text>
</comment>
<dbReference type="PANTHER" id="PTHR35561:SF1">
    <property type="entry name" value="RNA 2',3'-CYCLIC PHOSPHODIESTERASE"/>
    <property type="match status" value="1"/>
</dbReference>
<dbReference type="EMBL" id="JAJGNA010000036">
    <property type="protein sequence ID" value="MCC4310390.1"/>
    <property type="molecule type" value="Genomic_DNA"/>
</dbReference>
<feature type="active site" description="Proton donor" evidence="2">
    <location>
        <position position="35"/>
    </location>
</feature>
<dbReference type="RefSeq" id="WP_228235038.1">
    <property type="nucleotide sequence ID" value="NZ_JAJGNA010000036.1"/>
</dbReference>
<evidence type="ECO:0000256" key="2">
    <source>
        <dbReference type="HAMAP-Rule" id="MF_01940"/>
    </source>
</evidence>
<dbReference type="PANTHER" id="PTHR35561">
    <property type="entry name" value="RNA 2',3'-CYCLIC PHOSPHODIESTERASE"/>
    <property type="match status" value="1"/>
</dbReference>
<reference evidence="3" key="1">
    <citation type="submission" date="2021-10" db="EMBL/GenBank/DDBJ databases">
        <title>The diversity and Nitrogen Metabolism of Culturable Nitrate-Utilizing Bacteria Within the Oxygen Minimum Zone of the Changjiang (Yangtze River)Estuary.</title>
        <authorList>
            <person name="Zhang D."/>
            <person name="Zheng J."/>
            <person name="Liu S."/>
            <person name="He W."/>
        </authorList>
    </citation>
    <scope>NUCLEOTIDE SEQUENCE</scope>
    <source>
        <strain evidence="3">FXH-223</strain>
    </source>
</reference>
<feature type="active site" description="Proton acceptor" evidence="2">
    <location>
        <position position="120"/>
    </location>
</feature>